<feature type="transmembrane region" description="Helical" evidence="1">
    <location>
        <begin position="29"/>
        <end position="46"/>
    </location>
</feature>
<reference evidence="2 3" key="1">
    <citation type="submission" date="2020-04" db="EMBL/GenBank/DDBJ databases">
        <title>Chitinophaga sp. G-6-1-13 sp. nov., isolated from soil.</title>
        <authorList>
            <person name="Dahal R.H."/>
            <person name="Chaudhary D.K."/>
        </authorList>
    </citation>
    <scope>NUCLEOTIDE SEQUENCE [LARGE SCALE GENOMIC DNA]</scope>
    <source>
        <strain evidence="2 3">G-6-1-13</strain>
    </source>
</reference>
<evidence type="ECO:0000256" key="1">
    <source>
        <dbReference type="SAM" id="Phobius"/>
    </source>
</evidence>
<organism evidence="2 3">
    <name type="scientific">Chitinophaga fulva</name>
    <dbReference type="NCBI Taxonomy" id="2728842"/>
    <lineage>
        <taxon>Bacteria</taxon>
        <taxon>Pseudomonadati</taxon>
        <taxon>Bacteroidota</taxon>
        <taxon>Chitinophagia</taxon>
        <taxon>Chitinophagales</taxon>
        <taxon>Chitinophagaceae</taxon>
        <taxon>Chitinophaga</taxon>
    </lineage>
</organism>
<proteinExistence type="predicted"/>
<sequence length="82" mass="8647">MALSDKIHLIGVSPASAVAALDKTGDSKFFIALVSFVAAFGGLLFGSDTVIVSGTIPYITAYFQLNEYALSQCKFHPYVGIA</sequence>
<keyword evidence="1" id="KW-0472">Membrane</keyword>
<accession>A0A848GS98</accession>
<keyword evidence="3" id="KW-1185">Reference proteome</keyword>
<dbReference type="EMBL" id="JABBGC010000002">
    <property type="protein sequence ID" value="NML39603.1"/>
    <property type="molecule type" value="Genomic_DNA"/>
</dbReference>
<dbReference type="Gene3D" id="1.20.1250.20">
    <property type="entry name" value="MFS general substrate transporter like domains"/>
    <property type="match status" value="1"/>
</dbReference>
<dbReference type="RefSeq" id="WP_169226666.1">
    <property type="nucleotide sequence ID" value="NZ_JABBGC010000002.1"/>
</dbReference>
<protein>
    <submittedName>
        <fullName evidence="2">Sugar porter family MFS transporter</fullName>
    </submittedName>
</protein>
<name>A0A848GS98_9BACT</name>
<dbReference type="Proteomes" id="UP000583266">
    <property type="component" value="Unassembled WGS sequence"/>
</dbReference>
<dbReference type="AlphaFoldDB" id="A0A848GS98"/>
<keyword evidence="1" id="KW-0812">Transmembrane</keyword>
<comment type="caution">
    <text evidence="2">The sequence shown here is derived from an EMBL/GenBank/DDBJ whole genome shotgun (WGS) entry which is preliminary data.</text>
</comment>
<dbReference type="InterPro" id="IPR036259">
    <property type="entry name" value="MFS_trans_sf"/>
</dbReference>
<evidence type="ECO:0000313" key="3">
    <source>
        <dbReference type="Proteomes" id="UP000583266"/>
    </source>
</evidence>
<evidence type="ECO:0000313" key="2">
    <source>
        <dbReference type="EMBL" id="NML39603.1"/>
    </source>
</evidence>
<gene>
    <name evidence="2" type="ORF">HHL17_20555</name>
</gene>
<keyword evidence="1" id="KW-1133">Transmembrane helix</keyword>